<feature type="transmembrane region" description="Helical" evidence="1">
    <location>
        <begin position="62"/>
        <end position="79"/>
    </location>
</feature>
<feature type="transmembrane region" description="Helical" evidence="1">
    <location>
        <begin position="29"/>
        <end position="50"/>
    </location>
</feature>
<sequence>MALAGVLTALSFATSSVVVLPNMAPFQHFFNVITAVLLGPWYAIAVAFLTGALRMILDGRPILAIVGAVIGAGLAGILYQRTGKYIAAMIGEIIGTGVISAVVSVPLMNVLYHAHVPSLYFYIPFFIPAATFGAVLGYLFLKFVQKTGLLGRLFDRL</sequence>
<keyword evidence="1" id="KW-0472">Membrane</keyword>
<dbReference type="NCBIfam" id="TIGR02359">
    <property type="entry name" value="thiW"/>
    <property type="match status" value="1"/>
</dbReference>
<organism evidence="2 3">
    <name type="scientific">Leuconostoc holzapfelii</name>
    <dbReference type="NCBI Taxonomy" id="434464"/>
    <lineage>
        <taxon>Bacteria</taxon>
        <taxon>Bacillati</taxon>
        <taxon>Bacillota</taxon>
        <taxon>Bacilli</taxon>
        <taxon>Lactobacillales</taxon>
        <taxon>Lactobacillaceae</taxon>
        <taxon>Leuconostoc</taxon>
    </lineage>
</organism>
<evidence type="ECO:0000313" key="2">
    <source>
        <dbReference type="EMBL" id="NKZ18916.1"/>
    </source>
</evidence>
<dbReference type="PIRSF" id="PIRSF024534">
    <property type="entry name" value="ThiW"/>
    <property type="match status" value="1"/>
</dbReference>
<evidence type="ECO:0000313" key="3">
    <source>
        <dbReference type="Proteomes" id="UP000590460"/>
    </source>
</evidence>
<dbReference type="Gene3D" id="1.10.1760.20">
    <property type="match status" value="1"/>
</dbReference>
<dbReference type="Proteomes" id="UP000590460">
    <property type="component" value="Unassembled WGS sequence"/>
</dbReference>
<feature type="transmembrane region" description="Helical" evidence="1">
    <location>
        <begin position="119"/>
        <end position="141"/>
    </location>
</feature>
<accession>A0A846ZBT9</accession>
<keyword evidence="1" id="KW-1133">Transmembrane helix</keyword>
<evidence type="ECO:0000256" key="1">
    <source>
        <dbReference type="SAM" id="Phobius"/>
    </source>
</evidence>
<feature type="transmembrane region" description="Helical" evidence="1">
    <location>
        <begin position="85"/>
        <end position="107"/>
    </location>
</feature>
<dbReference type="InterPro" id="IPR012652">
    <property type="entry name" value="ThiW"/>
</dbReference>
<reference evidence="2 3" key="1">
    <citation type="submission" date="2020-04" db="EMBL/GenBank/DDBJ databases">
        <title>MicrobeNet Type strains.</title>
        <authorList>
            <person name="Nicholson A.C."/>
        </authorList>
    </citation>
    <scope>NUCLEOTIDE SEQUENCE [LARGE SCALE GENOMIC DNA]</scope>
    <source>
        <strain evidence="2 3">CCUG 54536</strain>
    </source>
</reference>
<protein>
    <submittedName>
        <fullName evidence="2">Energy coupling factor transporter S component ThiW</fullName>
    </submittedName>
</protein>
<name>A0A846ZBT9_9LACO</name>
<gene>
    <name evidence="2" type="primary">thiW</name>
    <name evidence="2" type="ORF">HF966_06985</name>
</gene>
<dbReference type="Pfam" id="PF09512">
    <property type="entry name" value="ThiW"/>
    <property type="match status" value="1"/>
</dbReference>
<dbReference type="EMBL" id="JAAXPO010000007">
    <property type="protein sequence ID" value="NKZ18916.1"/>
    <property type="molecule type" value="Genomic_DNA"/>
</dbReference>
<dbReference type="AlphaFoldDB" id="A0A846ZBT9"/>
<proteinExistence type="predicted"/>
<keyword evidence="1" id="KW-0812">Transmembrane</keyword>
<comment type="caution">
    <text evidence="2">The sequence shown here is derived from an EMBL/GenBank/DDBJ whole genome shotgun (WGS) entry which is preliminary data.</text>
</comment>